<evidence type="ECO:0000313" key="3">
    <source>
        <dbReference type="EMBL" id="KAA1128912.1"/>
    </source>
</evidence>
<dbReference type="EMBL" id="VDEP01000138">
    <property type="protein sequence ID" value="KAA1128912.1"/>
    <property type="molecule type" value="Genomic_DNA"/>
</dbReference>
<dbReference type="AlphaFoldDB" id="A0A5B0P1P7"/>
<keyword evidence="4" id="KW-1185">Reference proteome</keyword>
<evidence type="ECO:0000256" key="1">
    <source>
        <dbReference type="SAM" id="SignalP"/>
    </source>
</evidence>
<accession>A0A5B0P1P7</accession>
<gene>
    <name evidence="2" type="ORF">PGT21_028009</name>
    <name evidence="3" type="ORF">PGTUg99_001946</name>
</gene>
<feature type="chain" id="PRO_5033474054" evidence="1">
    <location>
        <begin position="21"/>
        <end position="391"/>
    </location>
</feature>
<organism evidence="2 4">
    <name type="scientific">Puccinia graminis f. sp. tritici</name>
    <dbReference type="NCBI Taxonomy" id="56615"/>
    <lineage>
        <taxon>Eukaryota</taxon>
        <taxon>Fungi</taxon>
        <taxon>Dikarya</taxon>
        <taxon>Basidiomycota</taxon>
        <taxon>Pucciniomycotina</taxon>
        <taxon>Pucciniomycetes</taxon>
        <taxon>Pucciniales</taxon>
        <taxon>Pucciniaceae</taxon>
        <taxon>Puccinia</taxon>
    </lineage>
</organism>
<protein>
    <submittedName>
        <fullName evidence="2">Uncharacterized protein</fullName>
    </submittedName>
</protein>
<comment type="caution">
    <text evidence="2">The sequence shown here is derived from an EMBL/GenBank/DDBJ whole genome shotgun (WGS) entry which is preliminary data.</text>
</comment>
<sequence length="391" mass="45666">MLLTKILFLFQLLHYHTVPALPNLMSKSVDNKKSLQQFIKLHKHNTLRKETGAEGNQSGCFPSFSSCLGSKSPTSSSKNKIKYEAYKLKISSFTEECNTLFENFEYAEAQVLMEIMKNQESICPTNTKELKDFHNKVNGLLVMLNDQKKEEFWKFVENNKEVLHLFPSKPVTSSESDSPMAVKILFDMDLVKGQVSVEEFEYIGRYKDFVDVLDTSEGVKFLKMEKKWAETPGRVHDPNFKSLQEEFVEKNEFLASLNDFKKEKYWEFTEHLRPITHDDYSIPLGVECDTQISPYLDCLPHSEYKLLLKDIEELENNNPNPHSKLLKHQHEGLIIGLAALNQSRQENLWKVQAWVRKSTINMAIEHHDYTFRDDQRTHQWVFGVFYDHILN</sequence>
<evidence type="ECO:0000313" key="5">
    <source>
        <dbReference type="Proteomes" id="UP000325313"/>
    </source>
</evidence>
<feature type="signal peptide" evidence="1">
    <location>
        <begin position="1"/>
        <end position="20"/>
    </location>
</feature>
<evidence type="ECO:0000313" key="2">
    <source>
        <dbReference type="EMBL" id="KAA1094674.1"/>
    </source>
</evidence>
<reference evidence="4 5" key="1">
    <citation type="submission" date="2019-05" db="EMBL/GenBank/DDBJ databases">
        <title>Emergence of the Ug99 lineage of the wheat stem rust pathogen through somatic hybridization.</title>
        <authorList>
            <person name="Li F."/>
            <person name="Upadhyaya N.M."/>
            <person name="Sperschneider J."/>
            <person name="Matny O."/>
            <person name="Nguyen-Phuc H."/>
            <person name="Mago R."/>
            <person name="Raley C."/>
            <person name="Miller M.E."/>
            <person name="Silverstein K.A.T."/>
            <person name="Henningsen E."/>
            <person name="Hirsch C.D."/>
            <person name="Visser B."/>
            <person name="Pretorius Z.A."/>
            <person name="Steffenson B.J."/>
            <person name="Schwessinger B."/>
            <person name="Dodds P.N."/>
            <person name="Figueroa M."/>
        </authorList>
    </citation>
    <scope>NUCLEOTIDE SEQUENCE [LARGE SCALE GENOMIC DNA]</scope>
    <source>
        <strain evidence="2">21-0</strain>
        <strain evidence="3 5">Ug99</strain>
    </source>
</reference>
<proteinExistence type="predicted"/>
<dbReference type="Proteomes" id="UP000325313">
    <property type="component" value="Unassembled WGS sequence"/>
</dbReference>
<name>A0A5B0P1P7_PUCGR</name>
<dbReference type="Proteomes" id="UP000324748">
    <property type="component" value="Unassembled WGS sequence"/>
</dbReference>
<evidence type="ECO:0000313" key="4">
    <source>
        <dbReference type="Proteomes" id="UP000324748"/>
    </source>
</evidence>
<dbReference type="EMBL" id="VSWC01000079">
    <property type="protein sequence ID" value="KAA1094674.1"/>
    <property type="molecule type" value="Genomic_DNA"/>
</dbReference>
<keyword evidence="1" id="KW-0732">Signal</keyword>